<accession>A0A133V3R6</accession>
<dbReference type="AlphaFoldDB" id="A0A133V3R6"/>
<keyword evidence="2" id="KW-1185">Reference proteome</keyword>
<proteinExistence type="predicted"/>
<dbReference type="Gene3D" id="3.40.50.300">
    <property type="entry name" value="P-loop containing nucleotide triphosphate hydrolases"/>
    <property type="match status" value="1"/>
</dbReference>
<dbReference type="EMBL" id="LHXV01000027">
    <property type="protein sequence ID" value="KXB01082.1"/>
    <property type="molecule type" value="Genomic_DNA"/>
</dbReference>
<reference evidence="1 2" key="1">
    <citation type="journal article" date="2016" name="Sci. Rep.">
        <title>Metabolic traits of an uncultured archaeal lineage -MSBL1- from brine pools of the Red Sea.</title>
        <authorList>
            <person name="Mwirichia R."/>
            <person name="Alam I."/>
            <person name="Rashid M."/>
            <person name="Vinu M."/>
            <person name="Ba-Alawi W."/>
            <person name="Anthony Kamau A."/>
            <person name="Kamanda Ngugi D."/>
            <person name="Goker M."/>
            <person name="Klenk H.P."/>
            <person name="Bajic V."/>
            <person name="Stingl U."/>
        </authorList>
    </citation>
    <scope>NUCLEOTIDE SEQUENCE [LARGE SCALE GENOMIC DNA]</scope>
    <source>
        <strain evidence="1">SCGC-AAA259O05</strain>
    </source>
</reference>
<dbReference type="Proteomes" id="UP000070344">
    <property type="component" value="Unassembled WGS sequence"/>
</dbReference>
<dbReference type="InterPro" id="IPR027417">
    <property type="entry name" value="P-loop_NTPase"/>
</dbReference>
<name>A0A133V3R6_9EURY</name>
<protein>
    <recommendedName>
        <fullName evidence="3">Helicase C-terminal domain-containing protein</fullName>
    </recommendedName>
</protein>
<organism evidence="1 2">
    <name type="scientific">candidate division MSBL1 archaeon SCGC-AAA259O05</name>
    <dbReference type="NCBI Taxonomy" id="1698271"/>
    <lineage>
        <taxon>Archaea</taxon>
        <taxon>Methanobacteriati</taxon>
        <taxon>Methanobacteriota</taxon>
        <taxon>candidate division MSBL1</taxon>
    </lineage>
</organism>
<dbReference type="SUPFAM" id="SSF52540">
    <property type="entry name" value="P-loop containing nucleoside triphosphate hydrolases"/>
    <property type="match status" value="1"/>
</dbReference>
<evidence type="ECO:0000313" key="1">
    <source>
        <dbReference type="EMBL" id="KXB01082.1"/>
    </source>
</evidence>
<evidence type="ECO:0008006" key="3">
    <source>
        <dbReference type="Google" id="ProtNLM"/>
    </source>
</evidence>
<sequence length="88" mass="10250">EPVPSAIRRIQRKGRTARDGREGEIYVLLMEGTSDEAFHWKSRKGEGKMYGKVRRLKKILEDSKNPERELRRIVKREQAALTRWAGGD</sequence>
<comment type="caution">
    <text evidence="1">The sequence shown here is derived from an EMBL/GenBank/DDBJ whole genome shotgun (WGS) entry which is preliminary data.</text>
</comment>
<evidence type="ECO:0000313" key="2">
    <source>
        <dbReference type="Proteomes" id="UP000070344"/>
    </source>
</evidence>
<gene>
    <name evidence="1" type="ORF">AKJ41_02740</name>
</gene>
<feature type="non-terminal residue" evidence="1">
    <location>
        <position position="1"/>
    </location>
</feature>